<keyword evidence="2" id="KW-1185">Reference proteome</keyword>
<proteinExistence type="predicted"/>
<dbReference type="InParanoid" id="D1Z151"/>
<protein>
    <submittedName>
        <fullName evidence="1">Uncharacterized protein</fullName>
    </submittedName>
</protein>
<gene>
    <name evidence="1" type="ordered locus">MCP_2351</name>
</gene>
<evidence type="ECO:0000313" key="2">
    <source>
        <dbReference type="Proteomes" id="UP000001882"/>
    </source>
</evidence>
<reference evidence="2" key="3">
    <citation type="journal article" date="2011" name="PLoS ONE">
        <title>Genome sequence of a mesophilic hydrogenotrophic methanogen Methanocella paludicola, the first cultivated representative of the order Methanocellales.</title>
        <authorList>
            <person name="Sakai S."/>
            <person name="Takaki Y."/>
            <person name="Shimamura S."/>
            <person name="Sekine M."/>
            <person name="Tajima T."/>
            <person name="Kosugi H."/>
            <person name="Ichikawa N."/>
            <person name="Tasumi E."/>
            <person name="Hiraki A.T."/>
            <person name="Shimizu A."/>
            <person name="Kato Y."/>
            <person name="Nishiko R."/>
            <person name="Mori K."/>
            <person name="Fujita N."/>
            <person name="Imachi H."/>
            <person name="Takai K."/>
        </authorList>
    </citation>
    <scope>NUCLEOTIDE SEQUENCE [LARGE SCALE GENOMIC DNA]</scope>
    <source>
        <strain evidence="2">DSM 17711 / JCM 13418 / NBRC 101707 / SANAE</strain>
    </source>
</reference>
<dbReference type="RefSeq" id="WP_012901097.1">
    <property type="nucleotide sequence ID" value="NC_013665.1"/>
</dbReference>
<dbReference type="KEGG" id="mpd:MCP_2351"/>
<dbReference type="GeneID" id="8682147"/>
<sequence length="141" mass="14909">MRLISIIIAISLSAIAAAGLISWPALASLNQPAQVIGMPFISTDCVTYAMPASFGGFVCIEFNSTFLEQRDLEKLDIDFPLFTDATVAGPAVMDADSGETTANVLPFGPVDLAFPSISQVADQSIKYSDTYFFTDTIGIGG</sequence>
<reference evidence="1 2" key="2">
    <citation type="journal article" date="2008" name="Int. J. Syst. Evol. Microbiol.">
        <title>Methanocella paludicola gen. nov., sp. nov., a methane-producing archaeon, the first isolate of the lineage 'Rice Cluster I', and proposal of the new archaeal order Methanocellales ord. nov.</title>
        <authorList>
            <person name="Sakai S."/>
            <person name="Imachi H."/>
            <person name="Hanada S."/>
            <person name="Ohashi A."/>
            <person name="Harada H."/>
            <person name="Kamagata Y."/>
        </authorList>
    </citation>
    <scope>NUCLEOTIDE SEQUENCE [LARGE SCALE GENOMIC DNA]</scope>
    <source>
        <strain evidence="2">DSM 17711 / JCM 13418 / NBRC 101707 / SANAE</strain>
    </source>
</reference>
<dbReference type="Proteomes" id="UP000001882">
    <property type="component" value="Chromosome"/>
</dbReference>
<dbReference type="AlphaFoldDB" id="D1Z151"/>
<name>D1Z151_METPS</name>
<dbReference type="eggNOG" id="arCOG11121">
    <property type="taxonomic scope" value="Archaea"/>
</dbReference>
<accession>D1Z151</accession>
<reference evidence="1 2" key="1">
    <citation type="journal article" date="2007" name="Appl. Environ. Microbiol.">
        <title>Isolation of key methanogens for global methane emission from rice paddy fields: a novel isolate affiliated with the clone cluster rice cluster I.</title>
        <authorList>
            <person name="Sakai S."/>
            <person name="Imachi H."/>
            <person name="Sekiguchi Y."/>
            <person name="Ohashi A."/>
            <person name="Harada H."/>
            <person name="Kamagata Y."/>
        </authorList>
    </citation>
    <scope>NUCLEOTIDE SEQUENCE [LARGE SCALE GENOMIC DNA]</scope>
    <source>
        <strain evidence="2">DSM 17711 / JCM 13418 / NBRC 101707 / SANAE</strain>
    </source>
</reference>
<evidence type="ECO:0000313" key="1">
    <source>
        <dbReference type="EMBL" id="BAI62423.1"/>
    </source>
</evidence>
<dbReference type="EMBL" id="AP011532">
    <property type="protein sequence ID" value="BAI62423.1"/>
    <property type="molecule type" value="Genomic_DNA"/>
</dbReference>
<organism evidence="1 2">
    <name type="scientific">Methanocella paludicola (strain DSM 17711 / JCM 13418 / NBRC 101707 / SANAE)</name>
    <dbReference type="NCBI Taxonomy" id="304371"/>
    <lineage>
        <taxon>Archaea</taxon>
        <taxon>Methanobacteriati</taxon>
        <taxon>Methanobacteriota</taxon>
        <taxon>Stenosarchaea group</taxon>
        <taxon>Methanomicrobia</taxon>
        <taxon>Methanocellales</taxon>
        <taxon>Methanocellaceae</taxon>
        <taxon>Methanocella</taxon>
    </lineage>
</organism>